<evidence type="ECO:0000313" key="1">
    <source>
        <dbReference type="EMBL" id="KAG6284271.1"/>
    </source>
</evidence>
<comment type="caution">
    <text evidence="1">The sequence shown here is derived from an EMBL/GenBank/DDBJ whole genome shotgun (WGS) entry which is preliminary data.</text>
</comment>
<name>A0A9P7TXY6_9HYPO</name>
<evidence type="ECO:0000313" key="2">
    <source>
        <dbReference type="Proteomes" id="UP000707071"/>
    </source>
</evidence>
<accession>A0A9P7TXY6</accession>
<dbReference type="EMBL" id="SRRH01000906">
    <property type="protein sequence ID" value="KAG6284271.1"/>
    <property type="molecule type" value="Genomic_DNA"/>
</dbReference>
<keyword evidence="2" id="KW-1185">Reference proteome</keyword>
<gene>
    <name evidence="1" type="ORF">E4U09_008074</name>
</gene>
<reference evidence="1 2" key="1">
    <citation type="journal article" date="2020" name="bioRxiv">
        <title>Whole genome comparisons of ergot fungi reveals the divergence and evolution of species within the genus Claviceps are the result of varying mechanisms driving genome evolution and host range expansion.</title>
        <authorList>
            <person name="Wyka S.A."/>
            <person name="Mondo S.J."/>
            <person name="Liu M."/>
            <person name="Dettman J."/>
            <person name="Nalam V."/>
            <person name="Broders K.D."/>
        </authorList>
    </citation>
    <scope>NUCLEOTIDE SEQUENCE [LARGE SCALE GENOMIC DNA]</scope>
    <source>
        <strain evidence="1 2">Clav52</strain>
    </source>
</reference>
<dbReference type="Proteomes" id="UP000707071">
    <property type="component" value="Unassembled WGS sequence"/>
</dbReference>
<organism evidence="1 2">
    <name type="scientific">Claviceps aff. purpurea</name>
    <dbReference type="NCBI Taxonomy" id="1967640"/>
    <lineage>
        <taxon>Eukaryota</taxon>
        <taxon>Fungi</taxon>
        <taxon>Dikarya</taxon>
        <taxon>Ascomycota</taxon>
        <taxon>Pezizomycotina</taxon>
        <taxon>Sordariomycetes</taxon>
        <taxon>Hypocreomycetidae</taxon>
        <taxon>Hypocreales</taxon>
        <taxon>Clavicipitaceae</taxon>
        <taxon>Claviceps</taxon>
    </lineage>
</organism>
<sequence>MATRQNKIALEANFALPGGPEREARKLEFCTKMRLYLIEHCQDAQIVNHEYDPWQTKYRARQGPYK</sequence>
<protein>
    <submittedName>
        <fullName evidence="1">Uncharacterized protein</fullName>
    </submittedName>
</protein>
<proteinExistence type="predicted"/>
<dbReference type="AlphaFoldDB" id="A0A9P7TXY6"/>
<feature type="non-terminal residue" evidence="1">
    <location>
        <position position="66"/>
    </location>
</feature>